<feature type="compositionally biased region" description="Basic residues" evidence="1">
    <location>
        <begin position="189"/>
        <end position="199"/>
    </location>
</feature>
<gene>
    <name evidence="3" type="primary">LOC101860424</name>
</gene>
<accession>A0ABM0JVY7</accession>
<dbReference type="RefSeq" id="XP_005102784.3">
    <property type="nucleotide sequence ID" value="XM_005102727.3"/>
</dbReference>
<keyword evidence="2" id="KW-1185">Reference proteome</keyword>
<sequence length="337" mass="39039">MVYVQQLRQWYLMEEEWRRATLKLRAIKPLAMNEKEVKKILGKVVPPSLLDQQLTWPVRGLVSKRDVKPVGELDAKAQGTPLRLQSSQKGHLHRKSIIQHWRDVSIKILAQNGLNKLSDATKQRQQVMVEMRQVMRGHRCKVEAEERRAFSPKGRKSRAERVLFKGVDGTLTKEDVGQRQKRSYGDRHMARHSRNKYGRNGHFDQVYDDDDTDYDYRSRSLSRESHSLSYRSGRRNTSLWDWGSVDECQCKWSITDAYELVCDHPLLGQIRARHPQPLRFVDSPSVWLSRHFACEVLYDHEIYAVCDVDLADVGTDKQHTGSVSSQLSDAENPHGVP</sequence>
<protein>
    <submittedName>
        <fullName evidence="3">Uncharacterized protein LOC101860424</fullName>
    </submittedName>
</protein>
<evidence type="ECO:0000256" key="1">
    <source>
        <dbReference type="SAM" id="MobiDB-lite"/>
    </source>
</evidence>
<organism evidence="2 3">
    <name type="scientific">Aplysia californica</name>
    <name type="common">California sea hare</name>
    <dbReference type="NCBI Taxonomy" id="6500"/>
    <lineage>
        <taxon>Eukaryota</taxon>
        <taxon>Metazoa</taxon>
        <taxon>Spiralia</taxon>
        <taxon>Lophotrochozoa</taxon>
        <taxon>Mollusca</taxon>
        <taxon>Gastropoda</taxon>
        <taxon>Heterobranchia</taxon>
        <taxon>Euthyneura</taxon>
        <taxon>Tectipleura</taxon>
        <taxon>Aplysiida</taxon>
        <taxon>Aplysioidea</taxon>
        <taxon>Aplysiidae</taxon>
        <taxon>Aplysia</taxon>
    </lineage>
</organism>
<dbReference type="GeneID" id="101860424"/>
<proteinExistence type="predicted"/>
<evidence type="ECO:0000313" key="3">
    <source>
        <dbReference type="RefSeq" id="XP_005102784.3"/>
    </source>
</evidence>
<dbReference type="Proteomes" id="UP000694888">
    <property type="component" value="Unplaced"/>
</dbReference>
<name>A0ABM0JVY7_APLCA</name>
<feature type="region of interest" description="Disordered" evidence="1">
    <location>
        <begin position="174"/>
        <end position="204"/>
    </location>
</feature>
<evidence type="ECO:0000313" key="2">
    <source>
        <dbReference type="Proteomes" id="UP000694888"/>
    </source>
</evidence>
<reference evidence="3" key="1">
    <citation type="submission" date="2025-08" db="UniProtKB">
        <authorList>
            <consortium name="RefSeq"/>
        </authorList>
    </citation>
    <scope>IDENTIFICATION</scope>
</reference>
<feature type="compositionally biased region" description="Basic and acidic residues" evidence="1">
    <location>
        <begin position="174"/>
        <end position="188"/>
    </location>
</feature>